<accession>A0A1G1YM20</accession>
<protein>
    <recommendedName>
        <fullName evidence="6 7">Large ribosomal subunit protein uL3</fullName>
    </recommendedName>
</protein>
<evidence type="ECO:0000313" key="9">
    <source>
        <dbReference type="EMBL" id="OGY53331.1"/>
    </source>
</evidence>
<name>A0A1G1YM20_9BACT</name>
<evidence type="ECO:0000256" key="4">
    <source>
        <dbReference type="ARBA" id="ARBA00022980"/>
    </source>
</evidence>
<evidence type="ECO:0000256" key="7">
    <source>
        <dbReference type="HAMAP-Rule" id="MF_01325"/>
    </source>
</evidence>
<dbReference type="InterPro" id="IPR019927">
    <property type="entry name" value="Ribosomal_uL3_bac/org-type"/>
</dbReference>
<evidence type="ECO:0000256" key="5">
    <source>
        <dbReference type="ARBA" id="ARBA00023274"/>
    </source>
</evidence>
<dbReference type="Proteomes" id="UP000178122">
    <property type="component" value="Unassembled WGS sequence"/>
</dbReference>
<comment type="function">
    <text evidence="7">One of the primary rRNA binding proteins, it binds directly near the 3'-end of the 23S rRNA, where it nucleates assembly of the 50S subunit.</text>
</comment>
<comment type="similarity">
    <text evidence="1 7">Belongs to the universal ribosomal protein uL3 family.</text>
</comment>
<keyword evidence="3 7" id="KW-0694">RNA-binding</keyword>
<dbReference type="GO" id="GO:0003735">
    <property type="term" value="F:structural constituent of ribosome"/>
    <property type="evidence" value="ECO:0007669"/>
    <property type="project" value="UniProtKB-UniRule"/>
</dbReference>
<dbReference type="InterPro" id="IPR009000">
    <property type="entry name" value="Transl_B-barrel_sf"/>
</dbReference>
<sequence>MAKFILAEKKEMTQKFAADGRVIPVTKVIAGPCVVTQIKSQEQDGYFAVQLGFGSKKDLSKSIQGHLKNLGNFRYLKEFRISAQDVKKIKVGDRLNARIFKAGDAIEVIGYAKGRGFQGVVKRHGFSGSPATHGHKDQLRMPGSIGSTGPQHVLKGVRMAGRMGGGQVTIKNLEVIEVNQEASELYIKGALPGARNSLLLIIGAGDLALEEVSQNKAEIKPAAELEQNNQEISQSTSKSNEQIVA</sequence>
<dbReference type="GO" id="GO:0022625">
    <property type="term" value="C:cytosolic large ribosomal subunit"/>
    <property type="evidence" value="ECO:0007669"/>
    <property type="project" value="TreeGrafter"/>
</dbReference>
<organism evidence="9 10">
    <name type="scientific">Candidatus Buchananbacteria bacterium RIFCSPLOWO2_01_FULL_40_23b</name>
    <dbReference type="NCBI Taxonomy" id="1797544"/>
    <lineage>
        <taxon>Bacteria</taxon>
        <taxon>Candidatus Buchananiibacteriota</taxon>
    </lineage>
</organism>
<dbReference type="InterPro" id="IPR000597">
    <property type="entry name" value="Ribosomal_uL3"/>
</dbReference>
<proteinExistence type="inferred from homology"/>
<gene>
    <name evidence="7" type="primary">rplC</name>
    <name evidence="9" type="ORF">A2912_05195</name>
</gene>
<keyword evidence="4 7" id="KW-0689">Ribosomal protein</keyword>
<dbReference type="GO" id="GO:0006412">
    <property type="term" value="P:translation"/>
    <property type="evidence" value="ECO:0007669"/>
    <property type="project" value="UniProtKB-UniRule"/>
</dbReference>
<comment type="subunit">
    <text evidence="7">Part of the 50S ribosomal subunit. Forms a cluster with proteins L14 and L19.</text>
</comment>
<dbReference type="Gene3D" id="2.40.30.10">
    <property type="entry name" value="Translation factors"/>
    <property type="match status" value="1"/>
</dbReference>
<dbReference type="AlphaFoldDB" id="A0A1G1YM20"/>
<dbReference type="GO" id="GO:0019843">
    <property type="term" value="F:rRNA binding"/>
    <property type="evidence" value="ECO:0007669"/>
    <property type="project" value="UniProtKB-UniRule"/>
</dbReference>
<reference evidence="9 10" key="1">
    <citation type="journal article" date="2016" name="Nat. Commun.">
        <title>Thousands of microbial genomes shed light on interconnected biogeochemical processes in an aquifer system.</title>
        <authorList>
            <person name="Anantharaman K."/>
            <person name="Brown C.T."/>
            <person name="Hug L.A."/>
            <person name="Sharon I."/>
            <person name="Castelle C.J."/>
            <person name="Probst A.J."/>
            <person name="Thomas B.C."/>
            <person name="Singh A."/>
            <person name="Wilkins M.J."/>
            <person name="Karaoz U."/>
            <person name="Brodie E.L."/>
            <person name="Williams K.H."/>
            <person name="Hubbard S.S."/>
            <person name="Banfield J.F."/>
        </authorList>
    </citation>
    <scope>NUCLEOTIDE SEQUENCE [LARGE SCALE GENOMIC DNA]</scope>
</reference>
<keyword evidence="5 7" id="KW-0687">Ribonucleoprotein</keyword>
<feature type="compositionally biased region" description="Polar residues" evidence="8">
    <location>
        <begin position="226"/>
        <end position="245"/>
    </location>
</feature>
<dbReference type="SUPFAM" id="SSF50447">
    <property type="entry name" value="Translation proteins"/>
    <property type="match status" value="1"/>
</dbReference>
<evidence type="ECO:0000256" key="6">
    <source>
        <dbReference type="ARBA" id="ARBA00035243"/>
    </source>
</evidence>
<dbReference type="PANTHER" id="PTHR11229:SF16">
    <property type="entry name" value="LARGE RIBOSOMAL SUBUNIT PROTEIN UL3C"/>
    <property type="match status" value="1"/>
</dbReference>
<dbReference type="NCBIfam" id="TIGR03625">
    <property type="entry name" value="L3_bact"/>
    <property type="match status" value="1"/>
</dbReference>
<dbReference type="PANTHER" id="PTHR11229">
    <property type="entry name" value="50S RIBOSOMAL PROTEIN L3"/>
    <property type="match status" value="1"/>
</dbReference>
<comment type="caution">
    <text evidence="9">The sequence shown here is derived from an EMBL/GenBank/DDBJ whole genome shotgun (WGS) entry which is preliminary data.</text>
</comment>
<dbReference type="EMBL" id="MHIN01000049">
    <property type="protein sequence ID" value="OGY53331.1"/>
    <property type="molecule type" value="Genomic_DNA"/>
</dbReference>
<dbReference type="FunFam" id="2.40.30.10:FF:000004">
    <property type="entry name" value="50S ribosomal protein L3"/>
    <property type="match status" value="1"/>
</dbReference>
<evidence type="ECO:0000256" key="8">
    <source>
        <dbReference type="SAM" id="MobiDB-lite"/>
    </source>
</evidence>
<dbReference type="HAMAP" id="MF_01325_B">
    <property type="entry name" value="Ribosomal_uL3_B"/>
    <property type="match status" value="1"/>
</dbReference>
<keyword evidence="2 7" id="KW-0699">rRNA-binding</keyword>
<dbReference type="Pfam" id="PF00297">
    <property type="entry name" value="Ribosomal_L3"/>
    <property type="match status" value="1"/>
</dbReference>
<evidence type="ECO:0000256" key="2">
    <source>
        <dbReference type="ARBA" id="ARBA00022730"/>
    </source>
</evidence>
<feature type="region of interest" description="Disordered" evidence="8">
    <location>
        <begin position="220"/>
        <end position="245"/>
    </location>
</feature>
<evidence type="ECO:0000256" key="3">
    <source>
        <dbReference type="ARBA" id="ARBA00022884"/>
    </source>
</evidence>
<evidence type="ECO:0000313" key="10">
    <source>
        <dbReference type="Proteomes" id="UP000178122"/>
    </source>
</evidence>
<evidence type="ECO:0000256" key="1">
    <source>
        <dbReference type="ARBA" id="ARBA00006540"/>
    </source>
</evidence>
<dbReference type="Gene3D" id="3.30.160.810">
    <property type="match status" value="1"/>
</dbReference>